<dbReference type="Proteomes" id="UP000827892">
    <property type="component" value="Chromosome III"/>
</dbReference>
<dbReference type="EMBL" id="CP090893">
    <property type="protein sequence ID" value="ULT99271.1"/>
    <property type="molecule type" value="Genomic_DNA"/>
</dbReference>
<gene>
    <name evidence="1" type="ORF">L3Y34_000546</name>
</gene>
<evidence type="ECO:0000313" key="1">
    <source>
        <dbReference type="EMBL" id="ULT99271.1"/>
    </source>
</evidence>
<dbReference type="AlphaFoldDB" id="A0AAE9IN17"/>
<name>A0AAE9IN17_CAEBR</name>
<evidence type="ECO:0000313" key="2">
    <source>
        <dbReference type="Proteomes" id="UP000827892"/>
    </source>
</evidence>
<organism evidence="1 2">
    <name type="scientific">Caenorhabditis briggsae</name>
    <dbReference type="NCBI Taxonomy" id="6238"/>
    <lineage>
        <taxon>Eukaryota</taxon>
        <taxon>Metazoa</taxon>
        <taxon>Ecdysozoa</taxon>
        <taxon>Nematoda</taxon>
        <taxon>Chromadorea</taxon>
        <taxon>Rhabditida</taxon>
        <taxon>Rhabditina</taxon>
        <taxon>Rhabditomorpha</taxon>
        <taxon>Rhabditoidea</taxon>
        <taxon>Rhabditidae</taxon>
        <taxon>Peloderinae</taxon>
        <taxon>Caenorhabditis</taxon>
    </lineage>
</organism>
<accession>A0AAE9IN17</accession>
<sequence>MSAVDEEKTFVMKHVFKNVSSYEVDPSERGNSIDLTRGKPHYGPEKNILEHNGSFEYSKESLAVCPSSFYHVGKMLVLIGKSIPK</sequence>
<reference evidence="1 2" key="1">
    <citation type="submission" date="2022-05" db="EMBL/GenBank/DDBJ databases">
        <title>Chromosome-level reference genomes for two strains of Caenorhabditis briggsae: an improved platform for comparative genomics.</title>
        <authorList>
            <person name="Stevens L."/>
            <person name="Andersen E.C."/>
        </authorList>
    </citation>
    <scope>NUCLEOTIDE SEQUENCE [LARGE SCALE GENOMIC DNA]</scope>
    <source>
        <strain evidence="1">QX1410_ONT</strain>
        <tissue evidence="1">Whole-organism</tissue>
    </source>
</reference>
<protein>
    <submittedName>
        <fullName evidence="1">Uncharacterized protein</fullName>
    </submittedName>
</protein>
<proteinExistence type="predicted"/>